<dbReference type="Pfam" id="PF20174">
    <property type="entry name" value="DUF6540"/>
    <property type="match status" value="1"/>
</dbReference>
<proteinExistence type="predicted"/>
<dbReference type="InterPro" id="IPR046670">
    <property type="entry name" value="DUF6540"/>
</dbReference>
<gene>
    <name evidence="1" type="ORF">DFJ43DRAFT_1000612</name>
</gene>
<keyword evidence="2" id="KW-1185">Reference proteome</keyword>
<accession>A0AA38JK88</accession>
<reference evidence="1" key="1">
    <citation type="submission" date="2022-08" db="EMBL/GenBank/DDBJ databases">
        <authorList>
            <consortium name="DOE Joint Genome Institute"/>
            <person name="Min B."/>
            <person name="Sierra-Patev S."/>
            <person name="Naranjo-Ortiz M."/>
            <person name="Looney B."/>
            <person name="Konkel Z."/>
            <person name="Slot J.C."/>
            <person name="Sakamoto Y."/>
            <person name="Steenwyk J.L."/>
            <person name="Rokas A."/>
            <person name="Carro J."/>
            <person name="Camarero S."/>
            <person name="Ferreira P."/>
            <person name="Molpeceres G."/>
            <person name="Ruiz-duenas F.J."/>
            <person name="Serrano A."/>
            <person name="Henrissat B."/>
            <person name="Drula E."/>
            <person name="Hughes K.W."/>
            <person name="Mata J.L."/>
            <person name="Ishikawa N.K."/>
            <person name="Vargas-Isla R."/>
            <person name="Ushijima S."/>
            <person name="Smith C.A."/>
            <person name="Ahrendt S."/>
            <person name="Andreopoulos W."/>
            <person name="He G."/>
            <person name="LaButti K."/>
            <person name="Lipzen A."/>
            <person name="Ng V."/>
            <person name="Riley R."/>
            <person name="Sandor L."/>
            <person name="Barry K."/>
            <person name="Martinez A.T."/>
            <person name="Xiao Y."/>
            <person name="Gibbons J.G."/>
            <person name="Terashima K."/>
            <person name="Hibbett D.S."/>
            <person name="Grigoriev I.V."/>
        </authorList>
    </citation>
    <scope>NUCLEOTIDE SEQUENCE</scope>
    <source>
        <strain evidence="1">ET3784</strain>
    </source>
</reference>
<evidence type="ECO:0000313" key="2">
    <source>
        <dbReference type="Proteomes" id="UP001176059"/>
    </source>
</evidence>
<comment type="caution">
    <text evidence="1">The sequence shown here is derived from an EMBL/GenBank/DDBJ whole genome shotgun (WGS) entry which is preliminary data.</text>
</comment>
<sequence>MPRIPLIIAQYTNSGHRNGPDHKHWAIVALQSQNTADIFELVGNSDTFTYIPRKVTRFSESQRLCGGYIVGTIDLSQVQWLYETLRQVPIHRFHESWDCQSWVLDALLYLRELTQGVVTENIGRAHIQAEMSNEYHRWQYGGQIIQERLFPSDSD</sequence>
<dbReference type="EMBL" id="JANVFO010000036">
    <property type="protein sequence ID" value="KAJ3729953.1"/>
    <property type="molecule type" value="Genomic_DNA"/>
</dbReference>
<name>A0AA38JK88_9AGAR</name>
<dbReference type="AlphaFoldDB" id="A0AA38JK88"/>
<protein>
    <submittedName>
        <fullName evidence="1">Uncharacterized protein</fullName>
    </submittedName>
</protein>
<evidence type="ECO:0000313" key="1">
    <source>
        <dbReference type="EMBL" id="KAJ3729953.1"/>
    </source>
</evidence>
<dbReference type="Proteomes" id="UP001176059">
    <property type="component" value="Unassembled WGS sequence"/>
</dbReference>
<reference evidence="1" key="2">
    <citation type="journal article" date="2023" name="Proc. Natl. Acad. Sci. U.S.A.">
        <title>A global phylogenomic analysis of the shiitake genus Lentinula.</title>
        <authorList>
            <person name="Sierra-Patev S."/>
            <person name="Min B."/>
            <person name="Naranjo-Ortiz M."/>
            <person name="Looney B."/>
            <person name="Konkel Z."/>
            <person name="Slot J.C."/>
            <person name="Sakamoto Y."/>
            <person name="Steenwyk J.L."/>
            <person name="Rokas A."/>
            <person name="Carro J."/>
            <person name="Camarero S."/>
            <person name="Ferreira P."/>
            <person name="Molpeceres G."/>
            <person name="Ruiz-Duenas F.J."/>
            <person name="Serrano A."/>
            <person name="Henrissat B."/>
            <person name="Drula E."/>
            <person name="Hughes K.W."/>
            <person name="Mata J.L."/>
            <person name="Ishikawa N.K."/>
            <person name="Vargas-Isla R."/>
            <person name="Ushijima S."/>
            <person name="Smith C.A."/>
            <person name="Donoghue J."/>
            <person name="Ahrendt S."/>
            <person name="Andreopoulos W."/>
            <person name="He G."/>
            <person name="LaButti K."/>
            <person name="Lipzen A."/>
            <person name="Ng V."/>
            <person name="Riley R."/>
            <person name="Sandor L."/>
            <person name="Barry K."/>
            <person name="Martinez A.T."/>
            <person name="Xiao Y."/>
            <person name="Gibbons J.G."/>
            <person name="Terashima K."/>
            <person name="Grigoriev I.V."/>
            <person name="Hibbett D."/>
        </authorList>
    </citation>
    <scope>NUCLEOTIDE SEQUENCE</scope>
    <source>
        <strain evidence="1">ET3784</strain>
    </source>
</reference>
<organism evidence="1 2">
    <name type="scientific">Lentinula guzmanii</name>
    <dbReference type="NCBI Taxonomy" id="2804957"/>
    <lineage>
        <taxon>Eukaryota</taxon>
        <taxon>Fungi</taxon>
        <taxon>Dikarya</taxon>
        <taxon>Basidiomycota</taxon>
        <taxon>Agaricomycotina</taxon>
        <taxon>Agaricomycetes</taxon>
        <taxon>Agaricomycetidae</taxon>
        <taxon>Agaricales</taxon>
        <taxon>Marasmiineae</taxon>
        <taxon>Omphalotaceae</taxon>
        <taxon>Lentinula</taxon>
    </lineage>
</organism>